<feature type="compositionally biased region" description="Basic and acidic residues" evidence="1">
    <location>
        <begin position="515"/>
        <end position="550"/>
    </location>
</feature>
<evidence type="ECO:0000313" key="3">
    <source>
        <dbReference type="RefSeq" id="XP_017034834.1"/>
    </source>
</evidence>
<dbReference type="OrthoDB" id="5877502at2759"/>
<feature type="compositionally biased region" description="Basic residues" evidence="1">
    <location>
        <begin position="451"/>
        <end position="484"/>
    </location>
</feature>
<protein>
    <submittedName>
        <fullName evidence="3">Uncharacterized protein CG7065</fullName>
    </submittedName>
</protein>
<feature type="region of interest" description="Disordered" evidence="1">
    <location>
        <begin position="832"/>
        <end position="853"/>
    </location>
</feature>
<dbReference type="OMA" id="IWCHICN"/>
<feature type="compositionally biased region" description="Basic and acidic residues" evidence="1">
    <location>
        <begin position="485"/>
        <end position="500"/>
    </location>
</feature>
<feature type="compositionally biased region" description="Polar residues" evidence="1">
    <location>
        <begin position="1095"/>
        <end position="1110"/>
    </location>
</feature>
<evidence type="ECO:0000313" key="2">
    <source>
        <dbReference type="Proteomes" id="UP001652661"/>
    </source>
</evidence>
<reference evidence="3" key="1">
    <citation type="submission" date="2025-08" db="UniProtKB">
        <authorList>
            <consortium name="RefSeq"/>
        </authorList>
    </citation>
    <scope>IDENTIFICATION</scope>
    <source>
        <strain evidence="3">14028-0561.14</strain>
        <tissue evidence="3">Whole fly</tissue>
    </source>
</reference>
<proteinExistence type="predicted"/>
<feature type="region of interest" description="Disordered" evidence="1">
    <location>
        <begin position="391"/>
        <end position="550"/>
    </location>
</feature>
<keyword evidence="2" id="KW-1185">Reference proteome</keyword>
<dbReference type="GeneID" id="108083519"/>
<feature type="compositionally biased region" description="Low complexity" evidence="1">
    <location>
        <begin position="411"/>
        <end position="420"/>
    </location>
</feature>
<dbReference type="AlphaFoldDB" id="A0A6P4JJG9"/>
<name>A0A6P4JJG9_DROKI</name>
<feature type="region of interest" description="Disordered" evidence="1">
    <location>
        <begin position="576"/>
        <end position="608"/>
    </location>
</feature>
<accession>A0A6P4JJG9</accession>
<feature type="compositionally biased region" description="Gly residues" evidence="1">
    <location>
        <begin position="421"/>
        <end position="430"/>
    </location>
</feature>
<evidence type="ECO:0000256" key="1">
    <source>
        <dbReference type="SAM" id="MobiDB-lite"/>
    </source>
</evidence>
<feature type="region of interest" description="Disordered" evidence="1">
    <location>
        <begin position="1082"/>
        <end position="1124"/>
    </location>
</feature>
<gene>
    <name evidence="3" type="primary">LOC108083519</name>
</gene>
<feature type="compositionally biased region" description="Gly residues" evidence="1">
    <location>
        <begin position="1185"/>
        <end position="1194"/>
    </location>
</feature>
<sequence length="1230" mass="136457">MNFLPGEPLPPGFEDDEVSPRPAIVLKQIDNYKSAPLLGTEYAVELQEAAQPRPDYYCVLCQTCNDSRSIFVHWTSQAHRAKYLQTHFQKANEVLQKLKRTPNSAPILVQATGHLVQLIEDHFGRSRQLLTVGGDEFRRFRAKICSQVRDLFHFDECAGPDFVAEAQRILQDLKLDDGIKINLKMTEADLKQRDDGSTIALDAISSDDESFGASTSLHDSSGKKLQQRKKIQADEQSANGRGANRSPPAPGVAPKMHSLPTPKELSIQASHIAQERYKWEKFRCMLELQLKQLRDETETYETNPEKHPDYPDEWKQFWNRRYKQLQEEKKCDPNLYDYKPEWISYWKDRRIELFNIAVNKIKKDLKEKFKLGDEDEEKTKELMEAYKIRVATSPREASAPAKATSRRKPNFRNNNRPANAAGGGGGGGGVTVIDISDDENSNPPVRNRPASFRRSHSRSKSAKRVVAGRRPGRHSRSRSPRRNFRRDSRSSRSNSRDPKSRRSRTPGGYYPRQQQRHDRYAGRPSSRERASSTHSRDYGDRHSMERERSTEFYRSDSYVRPSRYETFRVMDSREYPEYSHSLSKVRSISPAVSAGNSKSNSKDEALESAEKGPLTVVSVLRMLSAVEEHLGSLGPKALNLLSKALAMEMVQPNAADDLLLNDDNCVFLETTKEKLKGILIAEVLDDPQKVRVVKKVITNIAAIIFQVSSRGANESCEGQHKPNATPVPIQLPFERNLVAPKLANALVLKGYYDVSTEDMTKLLHLFTLMVKTDHQRRQADLNSTLSFAEVCTILGLRDTDVNPDAENIGIDLDELMKEVENQLHKESVDVVSGPAGSAAVKPNEPAGGSNAMESLTDSDLQTLLQNFKFLSNEEQVHLIGHLRKLEVLEPARVQRLRRYVNLAELSADGESCSDFLSRVVNKTTIGSSSSSTSSGMLSKPIEKSAIGQAIATVTGGQVSGSSKATSSEGPSKEALTSLTSRRRSSERDLSNLPINKQRRIRNSPGFMIDDDDDDEDDDYNFDDLVMKACDSNGKKNTPPIIPVESSPNALTFKPAAPSPKLSIKDTESIIADLMGTLGKGSGSGGSALSGPAGNRGNSFMMNQQQQQAGAVSNPPNPNRNRAAGGYQNPGYPGIPAQQQQQQPRQIMTNVSTGPDPSHQYPYGGGGYHPYAGNGVQHNYPAPGHGPYGGAGGGPINPWANNGTPQPPYSQIPQNFLNQQPNYNSMFGGRH</sequence>
<organism evidence="2 3">
    <name type="scientific">Drosophila kikkawai</name>
    <name type="common">Fruit fly</name>
    <dbReference type="NCBI Taxonomy" id="30033"/>
    <lineage>
        <taxon>Eukaryota</taxon>
        <taxon>Metazoa</taxon>
        <taxon>Ecdysozoa</taxon>
        <taxon>Arthropoda</taxon>
        <taxon>Hexapoda</taxon>
        <taxon>Insecta</taxon>
        <taxon>Pterygota</taxon>
        <taxon>Neoptera</taxon>
        <taxon>Endopterygota</taxon>
        <taxon>Diptera</taxon>
        <taxon>Brachycera</taxon>
        <taxon>Muscomorpha</taxon>
        <taxon>Ephydroidea</taxon>
        <taxon>Drosophilidae</taxon>
        <taxon>Drosophila</taxon>
        <taxon>Sophophora</taxon>
    </lineage>
</organism>
<feature type="region of interest" description="Disordered" evidence="1">
    <location>
        <begin position="209"/>
        <end position="258"/>
    </location>
</feature>
<feature type="region of interest" description="Disordered" evidence="1">
    <location>
        <begin position="1183"/>
        <end position="1208"/>
    </location>
</feature>
<dbReference type="Proteomes" id="UP001652661">
    <property type="component" value="Chromosome X"/>
</dbReference>
<dbReference type="RefSeq" id="XP_017034834.1">
    <property type="nucleotide sequence ID" value="XM_017179345.3"/>
</dbReference>
<feature type="region of interest" description="Disordered" evidence="1">
    <location>
        <begin position="957"/>
        <end position="1014"/>
    </location>
</feature>
<feature type="compositionally biased region" description="Polar residues" evidence="1">
    <location>
        <begin position="957"/>
        <end position="969"/>
    </location>
</feature>